<dbReference type="OrthoDB" id="6151446at2759"/>
<dbReference type="Proteomes" id="UP000597762">
    <property type="component" value="Unassembled WGS sequence"/>
</dbReference>
<dbReference type="AlphaFoldDB" id="A0A812BR31"/>
<gene>
    <name evidence="1" type="ORF">SPHA_20625</name>
</gene>
<dbReference type="InterPro" id="IPR036691">
    <property type="entry name" value="Endo/exonu/phosph_ase_sf"/>
</dbReference>
<keyword evidence="2" id="KW-1185">Reference proteome</keyword>
<proteinExistence type="predicted"/>
<dbReference type="Gene3D" id="3.60.10.10">
    <property type="entry name" value="Endonuclease/exonuclease/phosphatase"/>
    <property type="match status" value="1"/>
</dbReference>
<dbReference type="SUPFAM" id="SSF56219">
    <property type="entry name" value="DNase I-like"/>
    <property type="match status" value="1"/>
</dbReference>
<reference evidence="1" key="1">
    <citation type="submission" date="2021-01" db="EMBL/GenBank/DDBJ databases">
        <authorList>
            <person name="Li R."/>
            <person name="Bekaert M."/>
        </authorList>
    </citation>
    <scope>NUCLEOTIDE SEQUENCE</scope>
    <source>
        <strain evidence="1">Farmed</strain>
    </source>
</reference>
<dbReference type="PANTHER" id="PTHR23227">
    <property type="entry name" value="BUCENTAUR RELATED"/>
    <property type="match status" value="1"/>
</dbReference>
<evidence type="ECO:0000313" key="1">
    <source>
        <dbReference type="EMBL" id="CAE1237174.1"/>
    </source>
</evidence>
<name>A0A812BR31_ACAPH</name>
<evidence type="ECO:0000313" key="2">
    <source>
        <dbReference type="Proteomes" id="UP000597762"/>
    </source>
</evidence>
<accession>A0A812BR31</accession>
<dbReference type="EMBL" id="CAHIKZ030000757">
    <property type="protein sequence ID" value="CAE1237174.1"/>
    <property type="molecule type" value="Genomic_DNA"/>
</dbReference>
<dbReference type="InterPro" id="IPR027124">
    <property type="entry name" value="Swc5/CFDP1/2"/>
</dbReference>
<protein>
    <recommendedName>
        <fullName evidence="3">Craniofacial development protein 2-like</fullName>
    </recommendedName>
</protein>
<comment type="caution">
    <text evidence="1">The sequence shown here is derived from an EMBL/GenBank/DDBJ whole genome shotgun (WGS) entry which is preliminary data.</text>
</comment>
<sequence>MLTGFSEDLQAISKSRKTTIINGKLKRLHVNIATLQETHLADSGSLKKKDCTFFWQGKSSNELCQHRVGFTVKNSLLNMVEPGSNGSKRLLTLHLKTTAGPVILVSMYTSTHSATPDTMDKFYDKLATTISSILRKDKLVILGNFNTGVGADHDSSHLGQFGVDKMNDNGQRLLELCTYHNFCIANSFFRTKTQHKVCWRHPCSKHWHQLDLILVRRAIIKNVLHTCSYYSADCGTYHSLVCWKIKLQPKRFHCGKKLEMLT</sequence>
<evidence type="ECO:0008006" key="3">
    <source>
        <dbReference type="Google" id="ProtNLM"/>
    </source>
</evidence>
<organism evidence="1 2">
    <name type="scientific">Acanthosepion pharaonis</name>
    <name type="common">Pharaoh cuttlefish</name>
    <name type="synonym">Sepia pharaonis</name>
    <dbReference type="NCBI Taxonomy" id="158019"/>
    <lineage>
        <taxon>Eukaryota</taxon>
        <taxon>Metazoa</taxon>
        <taxon>Spiralia</taxon>
        <taxon>Lophotrochozoa</taxon>
        <taxon>Mollusca</taxon>
        <taxon>Cephalopoda</taxon>
        <taxon>Coleoidea</taxon>
        <taxon>Decapodiformes</taxon>
        <taxon>Sepiida</taxon>
        <taxon>Sepiina</taxon>
        <taxon>Sepiidae</taxon>
        <taxon>Acanthosepion</taxon>
    </lineage>
</organism>
<dbReference type="PANTHER" id="PTHR23227:SF84">
    <property type="entry name" value="ENDONUCLEASE_EXONUCLEASE_PHOSPHATASE DOMAIN-CONTAINING PROTEIN"/>
    <property type="match status" value="1"/>
</dbReference>